<keyword evidence="1" id="KW-0805">Transcription regulation</keyword>
<dbReference type="Gene3D" id="1.10.8.430">
    <property type="entry name" value="Helical domain of apoptotic protease-activating factors"/>
    <property type="match status" value="1"/>
</dbReference>
<dbReference type="Pfam" id="PF13191">
    <property type="entry name" value="AAA_16"/>
    <property type="match status" value="1"/>
</dbReference>
<dbReference type="Gene3D" id="1.25.40.10">
    <property type="entry name" value="Tetratricopeptide repeat domain"/>
    <property type="match status" value="2"/>
</dbReference>
<dbReference type="Gene3D" id="1.10.10.10">
    <property type="entry name" value="Winged helix-like DNA-binding domain superfamily/Winged helix DNA-binding domain"/>
    <property type="match status" value="1"/>
</dbReference>
<dbReference type="Pfam" id="PF03704">
    <property type="entry name" value="BTAD"/>
    <property type="match status" value="1"/>
</dbReference>
<dbReference type="InterPro" id="IPR001969">
    <property type="entry name" value="Aspartic_peptidase_AS"/>
</dbReference>
<dbReference type="PROSITE" id="PS00141">
    <property type="entry name" value="ASP_PROTEASE"/>
    <property type="match status" value="1"/>
</dbReference>
<keyword evidence="6" id="KW-1185">Reference proteome</keyword>
<dbReference type="CDD" id="cd15831">
    <property type="entry name" value="BTAD"/>
    <property type="match status" value="1"/>
</dbReference>
<evidence type="ECO:0000259" key="4">
    <source>
        <dbReference type="SMART" id="SM01043"/>
    </source>
</evidence>
<feature type="compositionally biased region" description="Low complexity" evidence="3">
    <location>
        <begin position="261"/>
        <end position="272"/>
    </location>
</feature>
<dbReference type="InterPro" id="IPR041664">
    <property type="entry name" value="AAA_16"/>
</dbReference>
<evidence type="ECO:0000256" key="2">
    <source>
        <dbReference type="ARBA" id="ARBA00023163"/>
    </source>
</evidence>
<proteinExistence type="predicted"/>
<dbReference type="InterPro" id="IPR019734">
    <property type="entry name" value="TPR_rpt"/>
</dbReference>
<evidence type="ECO:0000313" key="5">
    <source>
        <dbReference type="EMBL" id="MFC4334848.1"/>
    </source>
</evidence>
<dbReference type="SMART" id="SM01043">
    <property type="entry name" value="BTAD"/>
    <property type="match status" value="1"/>
</dbReference>
<protein>
    <submittedName>
        <fullName evidence="5">BTAD domain-containing putative transcriptional regulator</fullName>
    </submittedName>
</protein>
<accession>A0ABV8TWR8</accession>
<feature type="region of interest" description="Disordered" evidence="3">
    <location>
        <begin position="254"/>
        <end position="278"/>
    </location>
</feature>
<dbReference type="InterPro" id="IPR016032">
    <property type="entry name" value="Sig_transdc_resp-reg_C-effctor"/>
</dbReference>
<evidence type="ECO:0000256" key="1">
    <source>
        <dbReference type="ARBA" id="ARBA00023015"/>
    </source>
</evidence>
<dbReference type="SMART" id="SM00028">
    <property type="entry name" value="TPR"/>
    <property type="match status" value="5"/>
</dbReference>
<dbReference type="PANTHER" id="PTHR35807">
    <property type="entry name" value="TRANSCRIPTIONAL REGULATOR REDD-RELATED"/>
    <property type="match status" value="1"/>
</dbReference>
<keyword evidence="2" id="KW-0804">Transcription</keyword>
<dbReference type="SUPFAM" id="SSF48452">
    <property type="entry name" value="TPR-like"/>
    <property type="match status" value="2"/>
</dbReference>
<dbReference type="InterPro" id="IPR011990">
    <property type="entry name" value="TPR-like_helical_dom_sf"/>
</dbReference>
<dbReference type="SUPFAM" id="SSF46894">
    <property type="entry name" value="C-terminal effector domain of the bipartite response regulators"/>
    <property type="match status" value="1"/>
</dbReference>
<dbReference type="PANTHER" id="PTHR35807:SF1">
    <property type="entry name" value="TRANSCRIPTIONAL REGULATOR REDD"/>
    <property type="match status" value="1"/>
</dbReference>
<reference evidence="6" key="1">
    <citation type="journal article" date="2019" name="Int. J. Syst. Evol. Microbiol.">
        <title>The Global Catalogue of Microorganisms (GCM) 10K type strain sequencing project: providing services to taxonomists for standard genome sequencing and annotation.</title>
        <authorList>
            <consortium name="The Broad Institute Genomics Platform"/>
            <consortium name="The Broad Institute Genome Sequencing Center for Infectious Disease"/>
            <person name="Wu L."/>
            <person name="Ma J."/>
        </authorList>
    </citation>
    <scope>NUCLEOTIDE SEQUENCE [LARGE SCALE GENOMIC DNA]</scope>
    <source>
        <strain evidence="6">IBRC-M 10908</strain>
    </source>
</reference>
<dbReference type="InterPro" id="IPR027417">
    <property type="entry name" value="P-loop_NTPase"/>
</dbReference>
<dbReference type="RefSeq" id="WP_380618947.1">
    <property type="nucleotide sequence ID" value="NZ_JBHSDK010000010.1"/>
</dbReference>
<dbReference type="InterPro" id="IPR051677">
    <property type="entry name" value="AfsR-DnrI-RedD_regulator"/>
</dbReference>
<dbReference type="SUPFAM" id="SSF52540">
    <property type="entry name" value="P-loop containing nucleoside triphosphate hydrolases"/>
    <property type="match status" value="1"/>
</dbReference>
<feature type="domain" description="Bacterial transcriptional activator" evidence="4">
    <location>
        <begin position="107"/>
        <end position="251"/>
    </location>
</feature>
<dbReference type="Proteomes" id="UP001595823">
    <property type="component" value="Unassembled WGS sequence"/>
</dbReference>
<evidence type="ECO:0000313" key="6">
    <source>
        <dbReference type="Proteomes" id="UP001595823"/>
    </source>
</evidence>
<dbReference type="InterPro" id="IPR042197">
    <property type="entry name" value="Apaf_helical"/>
</dbReference>
<gene>
    <name evidence="5" type="ORF">ACFPET_06520</name>
</gene>
<name>A0ABV8TWR8_9ACTN</name>
<dbReference type="InterPro" id="IPR036388">
    <property type="entry name" value="WH-like_DNA-bd_sf"/>
</dbReference>
<dbReference type="EMBL" id="JBHSDK010000010">
    <property type="protein sequence ID" value="MFC4334848.1"/>
    <property type="molecule type" value="Genomic_DNA"/>
</dbReference>
<dbReference type="InterPro" id="IPR005158">
    <property type="entry name" value="BTAD"/>
</dbReference>
<organism evidence="5 6">
    <name type="scientific">Salininema proteolyticum</name>
    <dbReference type="NCBI Taxonomy" id="1607685"/>
    <lineage>
        <taxon>Bacteria</taxon>
        <taxon>Bacillati</taxon>
        <taxon>Actinomycetota</taxon>
        <taxon>Actinomycetes</taxon>
        <taxon>Glycomycetales</taxon>
        <taxon>Glycomycetaceae</taxon>
        <taxon>Salininema</taxon>
    </lineage>
</organism>
<comment type="caution">
    <text evidence="5">The sequence shown here is derived from an EMBL/GenBank/DDBJ whole genome shotgun (WGS) entry which is preliminary data.</text>
</comment>
<sequence>MSSSDGPDKSSQLYAKFLGPVRFEYAGEPLYLPGSQLPALLGLLIMQSDRPVSLDAIIEHLWHGQPPKNSIRMAQNLVSRLKSILSDAGHPGLTVVKRAVTLTQASSDVTEFEKFVAEARSACASDRHASGAEAFASALGLVSGPPLIDLEGALFAPEAARLDQLLDQVESERLEALLQADKIDLAIEQSLLAIARSPLSERATKVLMEAYYLRGETQKALEAFERTRDRLGEDLGMDPSSELQAIHRSILRGSSLRSKPSSAAGSTAHGTSIPHETPAGPAAFLGRDQELAELKRQLFEANENGRTGIVNINGAGGIGKSALATSLGNEIADEYPDGQLYVNLHGATPGLTPLEPRVALKRFLRSLGSDTIAHKDPEELSGHFRTVARPRSLLLILDNARDASQIRLLLPNGPKIAVIVTSRQPISSIDDAYCLQLGVLDSGSSVSLLESSINSTSTQRNREVHELARFCGGHPLALCVISARIKAQSPDGIQTVLESLQKSRTKLPEFADNERSILASLDLSIAELKRSRNGQHAVELFKAMGLWVGNELSLDAGAASMGLPVEETEALFKRLEEFRLVDRLPSGRFQMHDIIRLYSIHLSTDLPLDYQREIIARTRNFYLYSCRQVLIMYDAALELRVKLSNGVPENHRVVFSTIEEAFAWIDVELTNLVELARSALNPPHSDHQFIGILSSSFFPVSLRISHRPEILDLLELSDSVIEDLDGDLSVYTLCDLGRQYILTSNYEKASHTLERAEKAVTRERMWNRLIWVLAEHARLKSKQGDFHAALADFSRSRELAVQHDHHEYIIWTDMYSAGVYEQLGDSNRAIALCERAIRHAKSNGLERTQIYDFASISVNYGARLMNGNQTLKAIEVISSSMKFIEYHSFTESNIYVEHLWRLADAYYSQGSAQEARTFWTDAADIALKIETISEKQHRQILNSTPPVLKLDDLHLGHRH</sequence>
<dbReference type="Gene3D" id="3.40.50.300">
    <property type="entry name" value="P-loop containing nucleotide triphosphate hydrolases"/>
    <property type="match status" value="1"/>
</dbReference>
<dbReference type="PRINTS" id="PR00364">
    <property type="entry name" value="DISEASERSIST"/>
</dbReference>
<evidence type="ECO:0000256" key="3">
    <source>
        <dbReference type="SAM" id="MobiDB-lite"/>
    </source>
</evidence>